<evidence type="ECO:0000256" key="1">
    <source>
        <dbReference type="SAM" id="Phobius"/>
    </source>
</evidence>
<proteinExistence type="predicted"/>
<feature type="transmembrane region" description="Helical" evidence="1">
    <location>
        <begin position="45"/>
        <end position="78"/>
    </location>
</feature>
<name>A0A7J8ZBD2_9ROSI</name>
<reference evidence="2 3" key="1">
    <citation type="journal article" date="2019" name="Genome Biol. Evol.">
        <title>Insights into the evolution of the New World diploid cottons (Gossypium, subgenus Houzingenia) based on genome sequencing.</title>
        <authorList>
            <person name="Grover C.E."/>
            <person name="Arick M.A. 2nd"/>
            <person name="Thrash A."/>
            <person name="Conover J.L."/>
            <person name="Sanders W.S."/>
            <person name="Peterson D.G."/>
            <person name="Frelichowski J.E."/>
            <person name="Scheffler J.A."/>
            <person name="Scheffler B.E."/>
            <person name="Wendel J.F."/>
        </authorList>
    </citation>
    <scope>NUCLEOTIDE SEQUENCE [LARGE SCALE GENOMIC DNA]</scope>
    <source>
        <strain evidence="2">4</strain>
        <tissue evidence="2">Leaf</tissue>
    </source>
</reference>
<dbReference type="EMBL" id="JABEZV010000004">
    <property type="protein sequence ID" value="MBA0709075.1"/>
    <property type="molecule type" value="Genomic_DNA"/>
</dbReference>
<keyword evidence="1" id="KW-1133">Transmembrane helix</keyword>
<evidence type="ECO:0000313" key="2">
    <source>
        <dbReference type="EMBL" id="MBA0709075.1"/>
    </source>
</evidence>
<evidence type="ECO:0008006" key="4">
    <source>
        <dbReference type="Google" id="ProtNLM"/>
    </source>
</evidence>
<protein>
    <recommendedName>
        <fullName evidence="4">Transmembrane protein</fullName>
    </recommendedName>
</protein>
<dbReference type="AlphaFoldDB" id="A0A7J8ZBD2"/>
<evidence type="ECO:0000313" key="3">
    <source>
        <dbReference type="Proteomes" id="UP000593574"/>
    </source>
</evidence>
<accession>A0A7J8ZBD2</accession>
<gene>
    <name evidence="2" type="ORF">Golax_024141</name>
</gene>
<keyword evidence="1" id="KW-0812">Transmembrane</keyword>
<comment type="caution">
    <text evidence="2">The sequence shown here is derived from an EMBL/GenBank/DDBJ whole genome shotgun (WGS) entry which is preliminary data.</text>
</comment>
<sequence length="114" mass="12779">MGRRVFRLLSVGVYIHREGLCLLSSRICVGPAVDVDVIAGFLGSFALFLVLSLLAFCFSSFLLLLVVFFFIGGAWGVVRGWEVDLGRKRRVVVARELEAGFLGFLDHLWSWLRT</sequence>
<dbReference type="Proteomes" id="UP000593574">
    <property type="component" value="Unassembled WGS sequence"/>
</dbReference>
<keyword evidence="1" id="KW-0472">Membrane</keyword>
<keyword evidence="3" id="KW-1185">Reference proteome</keyword>
<organism evidence="2 3">
    <name type="scientific">Gossypium laxum</name>
    <dbReference type="NCBI Taxonomy" id="34288"/>
    <lineage>
        <taxon>Eukaryota</taxon>
        <taxon>Viridiplantae</taxon>
        <taxon>Streptophyta</taxon>
        <taxon>Embryophyta</taxon>
        <taxon>Tracheophyta</taxon>
        <taxon>Spermatophyta</taxon>
        <taxon>Magnoliopsida</taxon>
        <taxon>eudicotyledons</taxon>
        <taxon>Gunneridae</taxon>
        <taxon>Pentapetalae</taxon>
        <taxon>rosids</taxon>
        <taxon>malvids</taxon>
        <taxon>Malvales</taxon>
        <taxon>Malvaceae</taxon>
        <taxon>Malvoideae</taxon>
        <taxon>Gossypium</taxon>
    </lineage>
</organism>